<keyword evidence="2" id="KW-0503">Monooxygenase</keyword>
<dbReference type="Pfam" id="PF03992">
    <property type="entry name" value="ABM"/>
    <property type="match status" value="1"/>
</dbReference>
<name>A0A5B8LGV8_9SPHN</name>
<dbReference type="Proteomes" id="UP000315673">
    <property type="component" value="Chromosome"/>
</dbReference>
<dbReference type="PANTHER" id="PTHR33336:SF15">
    <property type="entry name" value="ABM DOMAIN-CONTAINING PROTEIN"/>
    <property type="match status" value="1"/>
</dbReference>
<accession>A0A5B8LGV8</accession>
<dbReference type="GO" id="GO:0004497">
    <property type="term" value="F:monooxygenase activity"/>
    <property type="evidence" value="ECO:0007669"/>
    <property type="project" value="UniProtKB-KW"/>
</dbReference>
<gene>
    <name evidence="2" type="ORF">FPZ24_06465</name>
</gene>
<keyword evidence="2" id="KW-0560">Oxidoreductase</keyword>
<dbReference type="InterPro" id="IPR007138">
    <property type="entry name" value="ABM_dom"/>
</dbReference>
<dbReference type="EMBL" id="CP042306">
    <property type="protein sequence ID" value="QDZ07166.1"/>
    <property type="molecule type" value="Genomic_DNA"/>
</dbReference>
<dbReference type="PANTHER" id="PTHR33336">
    <property type="entry name" value="QUINOL MONOOXYGENASE YGIN-RELATED"/>
    <property type="match status" value="1"/>
</dbReference>
<dbReference type="PROSITE" id="PS51725">
    <property type="entry name" value="ABM"/>
    <property type="match status" value="1"/>
</dbReference>
<dbReference type="InterPro" id="IPR050744">
    <property type="entry name" value="AI-2_Isomerase_LsrG"/>
</dbReference>
<evidence type="ECO:0000259" key="1">
    <source>
        <dbReference type="PROSITE" id="PS51725"/>
    </source>
</evidence>
<evidence type="ECO:0000313" key="2">
    <source>
        <dbReference type="EMBL" id="QDZ07166.1"/>
    </source>
</evidence>
<feature type="domain" description="ABM" evidence="1">
    <location>
        <begin position="2"/>
        <end position="90"/>
    </location>
</feature>
<dbReference type="OrthoDB" id="287932at2"/>
<keyword evidence="3" id="KW-1185">Reference proteome</keyword>
<protein>
    <submittedName>
        <fullName evidence="2">Antibiotic biosynthesis monooxygenase</fullName>
    </submittedName>
</protein>
<dbReference type="AlphaFoldDB" id="A0A5B8LGV8"/>
<organism evidence="2 3">
    <name type="scientific">Sphingomonas panacisoli</name>
    <dbReference type="NCBI Taxonomy" id="1813879"/>
    <lineage>
        <taxon>Bacteria</taxon>
        <taxon>Pseudomonadati</taxon>
        <taxon>Pseudomonadota</taxon>
        <taxon>Alphaproteobacteria</taxon>
        <taxon>Sphingomonadales</taxon>
        <taxon>Sphingomonadaceae</taxon>
        <taxon>Sphingomonas</taxon>
    </lineage>
</organism>
<dbReference type="KEGG" id="spai:FPZ24_06465"/>
<proteinExistence type="predicted"/>
<dbReference type="SUPFAM" id="SSF54909">
    <property type="entry name" value="Dimeric alpha+beta barrel"/>
    <property type="match status" value="1"/>
</dbReference>
<evidence type="ECO:0000313" key="3">
    <source>
        <dbReference type="Proteomes" id="UP000315673"/>
    </source>
</evidence>
<dbReference type="InterPro" id="IPR011008">
    <property type="entry name" value="Dimeric_a/b-barrel"/>
</dbReference>
<dbReference type="Gene3D" id="3.30.70.100">
    <property type="match status" value="1"/>
</dbReference>
<sequence length="99" mass="11142">MQLIMGTMRIPEGALEVARPAMAAMLAASRAEDGCLAYNYAQDVLDPRIIHISERWRDRAALDAHFRTPHMAEWRAQFGAIGITDRDLQLYESDDGQPI</sequence>
<reference evidence="2 3" key="1">
    <citation type="submission" date="2019-07" db="EMBL/GenBank/DDBJ databases">
        <title>Full genome sequence of Sphingomonas sp. 4R-6-7(HKS19).</title>
        <authorList>
            <person name="Im W.-T."/>
        </authorList>
    </citation>
    <scope>NUCLEOTIDE SEQUENCE [LARGE SCALE GENOMIC DNA]</scope>
    <source>
        <strain evidence="2 3">HKS19</strain>
    </source>
</reference>